<keyword evidence="3 6" id="KW-0597">Phosphoprotein</keyword>
<dbReference type="SUPFAM" id="SSF52172">
    <property type="entry name" value="CheY-like"/>
    <property type="match status" value="1"/>
</dbReference>
<dbReference type="PROSITE" id="PS50894">
    <property type="entry name" value="HPT"/>
    <property type="match status" value="1"/>
</dbReference>
<dbReference type="EC" id="2.7.13.3" evidence="2"/>
<dbReference type="SUPFAM" id="SSF55874">
    <property type="entry name" value="ATPase domain of HSP90 chaperone/DNA topoisomerase II/histidine kinase"/>
    <property type="match status" value="1"/>
</dbReference>
<dbReference type="SMART" id="SM00388">
    <property type="entry name" value="HisKA"/>
    <property type="match status" value="1"/>
</dbReference>
<comment type="catalytic activity">
    <reaction evidence="1">
        <text>ATP + protein L-histidine = ADP + protein N-phospho-L-histidine.</text>
        <dbReference type="EC" id="2.7.13.3"/>
    </reaction>
</comment>
<dbReference type="Gene3D" id="1.20.120.160">
    <property type="entry name" value="HPT domain"/>
    <property type="match status" value="1"/>
</dbReference>
<dbReference type="SUPFAM" id="SSF55785">
    <property type="entry name" value="PYP-like sensor domain (PAS domain)"/>
    <property type="match status" value="3"/>
</dbReference>
<dbReference type="PROSITE" id="PS50109">
    <property type="entry name" value="HIS_KIN"/>
    <property type="match status" value="1"/>
</dbReference>
<dbReference type="SUPFAM" id="SSF47226">
    <property type="entry name" value="Histidine-containing phosphotransfer domain, HPT domain"/>
    <property type="match status" value="1"/>
</dbReference>
<dbReference type="PROSITE" id="PS50110">
    <property type="entry name" value="RESPONSE_REGULATORY"/>
    <property type="match status" value="1"/>
</dbReference>
<feature type="domain" description="HPt" evidence="11">
    <location>
        <begin position="1007"/>
        <end position="1100"/>
    </location>
</feature>
<feature type="domain" description="PAC" evidence="10">
    <location>
        <begin position="394"/>
        <end position="446"/>
    </location>
</feature>
<dbReference type="InterPro" id="IPR035965">
    <property type="entry name" value="PAS-like_dom_sf"/>
</dbReference>
<feature type="domain" description="PAS" evidence="9">
    <location>
        <begin position="323"/>
        <end position="367"/>
    </location>
</feature>
<evidence type="ECO:0000259" key="8">
    <source>
        <dbReference type="PROSITE" id="PS50110"/>
    </source>
</evidence>
<feature type="domain" description="Histidine kinase" evidence="7">
    <location>
        <begin position="464"/>
        <end position="689"/>
    </location>
</feature>
<gene>
    <name evidence="12" type="ORF">ACFQO0_16110</name>
</gene>
<dbReference type="SMART" id="SM00387">
    <property type="entry name" value="HATPase_c"/>
    <property type="match status" value="1"/>
</dbReference>
<dbReference type="Gene3D" id="3.30.565.10">
    <property type="entry name" value="Histidine kinase-like ATPase, C-terminal domain"/>
    <property type="match status" value="1"/>
</dbReference>
<evidence type="ECO:0000256" key="5">
    <source>
        <dbReference type="PROSITE-ProRule" id="PRU00110"/>
    </source>
</evidence>
<feature type="domain" description="PAC" evidence="10">
    <location>
        <begin position="263"/>
        <end position="315"/>
    </location>
</feature>
<dbReference type="InterPro" id="IPR011006">
    <property type="entry name" value="CheY-like_superfamily"/>
</dbReference>
<dbReference type="PROSITE" id="PS50113">
    <property type="entry name" value="PAC"/>
    <property type="match status" value="3"/>
</dbReference>
<dbReference type="InterPro" id="IPR036097">
    <property type="entry name" value="HisK_dim/P_sf"/>
</dbReference>
<name>A0ABW2J8W7_9BURK</name>
<comment type="caution">
    <text evidence="12">The sequence shown here is derived from an EMBL/GenBank/DDBJ whole genome shotgun (WGS) entry which is preliminary data.</text>
</comment>
<evidence type="ECO:0000259" key="7">
    <source>
        <dbReference type="PROSITE" id="PS50109"/>
    </source>
</evidence>
<evidence type="ECO:0000256" key="1">
    <source>
        <dbReference type="ARBA" id="ARBA00000085"/>
    </source>
</evidence>
<dbReference type="PANTHER" id="PTHR45339">
    <property type="entry name" value="HYBRID SIGNAL TRANSDUCTION HISTIDINE KINASE J"/>
    <property type="match status" value="1"/>
</dbReference>
<evidence type="ECO:0000259" key="10">
    <source>
        <dbReference type="PROSITE" id="PS50113"/>
    </source>
</evidence>
<reference evidence="13" key="1">
    <citation type="journal article" date="2019" name="Int. J. Syst. Evol. Microbiol.">
        <title>The Global Catalogue of Microorganisms (GCM) 10K type strain sequencing project: providing services to taxonomists for standard genome sequencing and annotation.</title>
        <authorList>
            <consortium name="The Broad Institute Genomics Platform"/>
            <consortium name="The Broad Institute Genome Sequencing Center for Infectious Disease"/>
            <person name="Wu L."/>
            <person name="Ma J."/>
        </authorList>
    </citation>
    <scope>NUCLEOTIDE SEQUENCE [LARGE SCALE GENOMIC DNA]</scope>
    <source>
        <strain evidence="13">CCUG 36956</strain>
    </source>
</reference>
<dbReference type="Pfam" id="PF01627">
    <property type="entry name" value="Hpt"/>
    <property type="match status" value="1"/>
</dbReference>
<evidence type="ECO:0000259" key="11">
    <source>
        <dbReference type="PROSITE" id="PS50894"/>
    </source>
</evidence>
<dbReference type="Gene3D" id="1.10.287.130">
    <property type="match status" value="1"/>
</dbReference>
<dbReference type="Pfam" id="PF13426">
    <property type="entry name" value="PAS_9"/>
    <property type="match status" value="3"/>
</dbReference>
<dbReference type="Pfam" id="PF00512">
    <property type="entry name" value="HisKA"/>
    <property type="match status" value="1"/>
</dbReference>
<accession>A0ABW2J8W7</accession>
<dbReference type="InterPro" id="IPR036641">
    <property type="entry name" value="HPT_dom_sf"/>
</dbReference>
<evidence type="ECO:0000259" key="9">
    <source>
        <dbReference type="PROSITE" id="PS50112"/>
    </source>
</evidence>
<dbReference type="CDD" id="cd16922">
    <property type="entry name" value="HATPase_EvgS-ArcB-TorS-like"/>
    <property type="match status" value="1"/>
</dbReference>
<dbReference type="Pfam" id="PF02518">
    <property type="entry name" value="HATPase_c"/>
    <property type="match status" value="1"/>
</dbReference>
<dbReference type="PROSITE" id="PS50112">
    <property type="entry name" value="PAS"/>
    <property type="match status" value="3"/>
</dbReference>
<feature type="domain" description="PAS" evidence="9">
    <location>
        <begin position="39"/>
        <end position="103"/>
    </location>
</feature>
<dbReference type="InterPro" id="IPR003594">
    <property type="entry name" value="HATPase_dom"/>
</dbReference>
<dbReference type="InterPro" id="IPR003661">
    <property type="entry name" value="HisK_dim/P_dom"/>
</dbReference>
<evidence type="ECO:0000313" key="13">
    <source>
        <dbReference type="Proteomes" id="UP001596379"/>
    </source>
</evidence>
<dbReference type="InterPro" id="IPR000700">
    <property type="entry name" value="PAS-assoc_C"/>
</dbReference>
<dbReference type="PRINTS" id="PR00344">
    <property type="entry name" value="BCTRLSENSOR"/>
</dbReference>
<feature type="domain" description="PAC" evidence="10">
    <location>
        <begin position="121"/>
        <end position="173"/>
    </location>
</feature>
<feature type="domain" description="PAS" evidence="9">
    <location>
        <begin position="181"/>
        <end position="245"/>
    </location>
</feature>
<dbReference type="CDD" id="cd00130">
    <property type="entry name" value="PAS"/>
    <property type="match status" value="2"/>
</dbReference>
<evidence type="ECO:0000313" key="12">
    <source>
        <dbReference type="EMBL" id="MFC7299963.1"/>
    </source>
</evidence>
<evidence type="ECO:0000256" key="2">
    <source>
        <dbReference type="ARBA" id="ARBA00012438"/>
    </source>
</evidence>
<dbReference type="InterPro" id="IPR005467">
    <property type="entry name" value="His_kinase_dom"/>
</dbReference>
<dbReference type="InterPro" id="IPR001789">
    <property type="entry name" value="Sig_transdc_resp-reg_receiver"/>
</dbReference>
<dbReference type="InterPro" id="IPR008207">
    <property type="entry name" value="Sig_transdc_His_kin_Hpt_dom"/>
</dbReference>
<dbReference type="InterPro" id="IPR000014">
    <property type="entry name" value="PAS"/>
</dbReference>
<dbReference type="InterPro" id="IPR001610">
    <property type="entry name" value="PAC"/>
</dbReference>
<dbReference type="Gene3D" id="3.40.50.2300">
    <property type="match status" value="1"/>
</dbReference>
<protein>
    <recommendedName>
        <fullName evidence="2">histidine kinase</fullName>
        <ecNumber evidence="2">2.7.13.3</ecNumber>
    </recommendedName>
</protein>
<dbReference type="RefSeq" id="WP_382236671.1">
    <property type="nucleotide sequence ID" value="NZ_JBHTCC010000005.1"/>
</dbReference>
<dbReference type="SMART" id="SM00086">
    <property type="entry name" value="PAC"/>
    <property type="match status" value="3"/>
</dbReference>
<evidence type="ECO:0000256" key="6">
    <source>
        <dbReference type="PROSITE-ProRule" id="PRU00169"/>
    </source>
</evidence>
<evidence type="ECO:0000256" key="3">
    <source>
        <dbReference type="ARBA" id="ARBA00022553"/>
    </source>
</evidence>
<dbReference type="CDD" id="cd00082">
    <property type="entry name" value="HisKA"/>
    <property type="match status" value="1"/>
</dbReference>
<dbReference type="Pfam" id="PF00072">
    <property type="entry name" value="Response_reg"/>
    <property type="match status" value="1"/>
</dbReference>
<organism evidence="12 13">
    <name type="scientific">Herminiimonas aquatilis</name>
    <dbReference type="NCBI Taxonomy" id="345342"/>
    <lineage>
        <taxon>Bacteria</taxon>
        <taxon>Pseudomonadati</taxon>
        <taxon>Pseudomonadota</taxon>
        <taxon>Betaproteobacteria</taxon>
        <taxon>Burkholderiales</taxon>
        <taxon>Oxalobacteraceae</taxon>
        <taxon>Herminiimonas</taxon>
    </lineage>
</organism>
<dbReference type="Proteomes" id="UP001596379">
    <property type="component" value="Unassembled WGS sequence"/>
</dbReference>
<keyword evidence="13" id="KW-1185">Reference proteome</keyword>
<feature type="domain" description="Response regulatory" evidence="8">
    <location>
        <begin position="855"/>
        <end position="972"/>
    </location>
</feature>
<dbReference type="SMART" id="SM00091">
    <property type="entry name" value="PAS"/>
    <property type="match status" value="3"/>
</dbReference>
<proteinExistence type="predicted"/>
<dbReference type="SMART" id="SM00448">
    <property type="entry name" value="REC"/>
    <property type="match status" value="1"/>
</dbReference>
<evidence type="ECO:0000256" key="4">
    <source>
        <dbReference type="ARBA" id="ARBA00023012"/>
    </source>
</evidence>
<dbReference type="CDD" id="cd17546">
    <property type="entry name" value="REC_hyHK_CKI1_RcsC-like"/>
    <property type="match status" value="1"/>
</dbReference>
<feature type="modified residue" description="Phosphohistidine" evidence="5">
    <location>
        <position position="1046"/>
    </location>
</feature>
<keyword evidence="4" id="KW-0902">Two-component regulatory system</keyword>
<dbReference type="InterPro" id="IPR004358">
    <property type="entry name" value="Sig_transdc_His_kin-like_C"/>
</dbReference>
<sequence length="1114" mass="121627">MPGTDANDTAAEKRASPDGIIEFYRQEKLLKAGALQDAIFNSANFSSIATDEKGVIQIFNVGAERMLGYAAADVVNRITPADISDPQELIARASTLSLELETPITPGFDALVFKASRGIEDIYELTHIRKDGSRFPAIVSVTALRDAQEKIIGYLLIGTDNTARKRAEEALLKAGALQNAIFSSANFSSIATDEKGVIQIFNVGAERMLGYVALDVVNRITPADISDPLELIARADVLSQELETSITPGFEALVFKASRGIEDIYELTYIRKDGSRFPAIVSVTALRDAQEGIIGYLLIGTDNTARKQVEEARTLLDQRLRDQQFYTRSLIESNIDALMMTNPQGIISDVNEQMIALTGRTRDELIGAPCKNFFTDPAQADAAIKRVLTENKVRNYELTVRALNGEETVVSYNAATFHDRDRKLQGVFAAARDVTERKRFELTLQEKNIELENASRMKSAFLAAMSHELRTPMNGVIGMVDVLQQTKLNDYQLEMVDLIRESAFSLLSIIDDVLDFSKIEAGRLEIEQAPFSIADVVEKACGMLDQLAIKNDVTFTLFVDPTIPDLVLGDALRLRQVLLNLVSNAVKFSSGRDLPGTVEMCVLLTESSAEKVRIEFHVIDNGIGIDEVTRGLLFTAFSQADASTTRRFGGTGLGLVISRHLVDLMGGWFNLKSAAGNGSTFSVQLEFAQLPDGSQIAPRVSEIQDLACFTVGPDGGLTDTIAAYLMHGGAHVARASDMHALRFLMEASQAPLLICIVDAADISVSQEELLAFARSMSGQNISFVYVERGSRRHPYARQENMILIDGNVLTRRLLWQAVALAAGRASAEPARLPRGSHQAAFDPPSRAQALRDGRLILVAEDNESNQKVIVRQLALLGFAADLADNGRTALAQVQRCNYALLLTDLHMPELDGYELTAAIRAWEDGKQRLPVLALTANVLSGESDRCRAAGMDDYLCKPLQLKDLKIALQKWLPVTTAIPLPQEGNNFSSVSTQVIDISVLENMVGNDPLVLNDFLHHFQMSAARIADTLRLACVAQDAQQAGGHAHKLKSSALAVGALALGARCAEMEAAGKEGNSETLLALLPAFEQELAAVNAFLDIEHVPQADRRRPYRKN</sequence>
<dbReference type="NCBIfam" id="TIGR00229">
    <property type="entry name" value="sensory_box"/>
    <property type="match status" value="3"/>
</dbReference>
<dbReference type="SUPFAM" id="SSF47384">
    <property type="entry name" value="Homodimeric domain of signal transducing histidine kinase"/>
    <property type="match status" value="1"/>
</dbReference>
<feature type="modified residue" description="4-aspartylphosphate" evidence="6">
    <location>
        <position position="904"/>
    </location>
</feature>
<dbReference type="Gene3D" id="3.30.450.20">
    <property type="entry name" value="PAS domain"/>
    <property type="match status" value="3"/>
</dbReference>
<dbReference type="InterPro" id="IPR036890">
    <property type="entry name" value="HATPase_C_sf"/>
</dbReference>
<dbReference type="EMBL" id="JBHTCC010000005">
    <property type="protein sequence ID" value="MFC7299963.1"/>
    <property type="molecule type" value="Genomic_DNA"/>
</dbReference>
<dbReference type="PANTHER" id="PTHR45339:SF5">
    <property type="entry name" value="HISTIDINE KINASE"/>
    <property type="match status" value="1"/>
</dbReference>